<dbReference type="SUPFAM" id="SSF143113">
    <property type="entry name" value="NAP-like"/>
    <property type="match status" value="1"/>
</dbReference>
<dbReference type="OrthoDB" id="10638071at2759"/>
<protein>
    <submittedName>
        <fullName evidence="2">Uncharacterized protein</fullName>
    </submittedName>
</protein>
<sequence length="366" mass="43314">MFGSKVRTVELQLSNGMKIKTAFAFQKDESETPSVSDYFEGYLRSRISNLRKQNESDSNKPKIIPGQPLDPSILKEIHDLQRRAKDKEKLKLRNLSIISHNYERKIEPYLNQLNRMSHQIENYWKYAIESFSPLQAQLSIGDEEQLKNIVDFTVTRRPRMSDGFYLAIRLNENFGNATLLHSYSTARTPYLRTRTNLTESIRNVSFFSYFLDMMDINMAELIVKEFLPNSYRYYLTYFQEEDNDNDNNYKINNNKQEQLDIQDNEQQQGSIQDNEQEDNEQEEETLNLGKTMKFDRIKGEWGRGYSHWKVGDIRSEIEADDDINNNNNNEVDDQLIFQKKGIKDKSKDKDKKVNQFEKDRRRTGRK</sequence>
<evidence type="ECO:0000256" key="1">
    <source>
        <dbReference type="SAM" id="MobiDB-lite"/>
    </source>
</evidence>
<evidence type="ECO:0000313" key="3">
    <source>
        <dbReference type="Proteomes" id="UP000324800"/>
    </source>
</evidence>
<reference evidence="2 3" key="1">
    <citation type="submission" date="2019-03" db="EMBL/GenBank/DDBJ databases">
        <title>Single cell metagenomics reveals metabolic interactions within the superorganism composed of flagellate Streblomastix strix and complex community of Bacteroidetes bacteria on its surface.</title>
        <authorList>
            <person name="Treitli S.C."/>
            <person name="Kolisko M."/>
            <person name="Husnik F."/>
            <person name="Keeling P."/>
            <person name="Hampl V."/>
        </authorList>
    </citation>
    <scope>NUCLEOTIDE SEQUENCE [LARGE SCALE GENOMIC DNA]</scope>
    <source>
        <strain evidence="2">ST1C</strain>
    </source>
</reference>
<evidence type="ECO:0000313" key="2">
    <source>
        <dbReference type="EMBL" id="KAA6376891.1"/>
    </source>
</evidence>
<dbReference type="InterPro" id="IPR037231">
    <property type="entry name" value="NAP-like_sf"/>
</dbReference>
<feature type="region of interest" description="Disordered" evidence="1">
    <location>
        <begin position="320"/>
        <end position="366"/>
    </location>
</feature>
<organism evidence="2 3">
    <name type="scientific">Streblomastix strix</name>
    <dbReference type="NCBI Taxonomy" id="222440"/>
    <lineage>
        <taxon>Eukaryota</taxon>
        <taxon>Metamonada</taxon>
        <taxon>Preaxostyla</taxon>
        <taxon>Oxymonadida</taxon>
        <taxon>Streblomastigidae</taxon>
        <taxon>Streblomastix</taxon>
    </lineage>
</organism>
<dbReference type="EMBL" id="SNRW01010208">
    <property type="protein sequence ID" value="KAA6376891.1"/>
    <property type="molecule type" value="Genomic_DNA"/>
</dbReference>
<dbReference type="AlphaFoldDB" id="A0A5J4V466"/>
<feature type="compositionally biased region" description="Acidic residues" evidence="1">
    <location>
        <begin position="274"/>
        <end position="285"/>
    </location>
</feature>
<accession>A0A5J4V466</accession>
<name>A0A5J4V466_9EUKA</name>
<proteinExistence type="predicted"/>
<comment type="caution">
    <text evidence="2">The sequence shown here is derived from an EMBL/GenBank/DDBJ whole genome shotgun (WGS) entry which is preliminary data.</text>
</comment>
<dbReference type="Proteomes" id="UP000324800">
    <property type="component" value="Unassembled WGS sequence"/>
</dbReference>
<gene>
    <name evidence="2" type="ORF">EZS28_027581</name>
</gene>
<feature type="region of interest" description="Disordered" evidence="1">
    <location>
        <begin position="263"/>
        <end position="289"/>
    </location>
</feature>
<feature type="compositionally biased region" description="Basic and acidic residues" evidence="1">
    <location>
        <begin position="341"/>
        <end position="360"/>
    </location>
</feature>